<comment type="subcellular location">
    <subcellularLocation>
        <location evidence="1">Cell outer membrane</location>
    </subcellularLocation>
</comment>
<evidence type="ECO:0000256" key="3">
    <source>
        <dbReference type="ARBA" id="ARBA00022729"/>
    </source>
</evidence>
<dbReference type="PANTHER" id="PTHR38776">
    <property type="entry name" value="MLTA-INTERACTING PROTEIN-RELATED"/>
    <property type="match status" value="1"/>
</dbReference>
<dbReference type="STRING" id="1123010.SAMN02745724_00479"/>
<keyword evidence="4" id="KW-0472">Membrane</keyword>
<organism evidence="7 8">
    <name type="scientific">Pseudoalteromonas denitrificans DSM 6059</name>
    <dbReference type="NCBI Taxonomy" id="1123010"/>
    <lineage>
        <taxon>Bacteria</taxon>
        <taxon>Pseudomonadati</taxon>
        <taxon>Pseudomonadota</taxon>
        <taxon>Gammaproteobacteria</taxon>
        <taxon>Alteromonadales</taxon>
        <taxon>Pseudoalteromonadaceae</taxon>
        <taxon>Pseudoalteromonas</taxon>
    </lineage>
</organism>
<dbReference type="OrthoDB" id="8562138at2"/>
<feature type="signal peptide" evidence="6">
    <location>
        <begin position="1"/>
        <end position="27"/>
    </location>
</feature>
<dbReference type="InterPro" id="IPR010583">
    <property type="entry name" value="MipA"/>
</dbReference>
<keyword evidence="5" id="KW-0998">Cell outer membrane</keyword>
<dbReference type="PANTHER" id="PTHR38776:SF1">
    <property type="entry name" value="MLTA-INTERACTING PROTEIN-RELATED"/>
    <property type="match status" value="1"/>
</dbReference>
<feature type="chain" id="PRO_5011452519" evidence="6">
    <location>
        <begin position="28"/>
        <end position="284"/>
    </location>
</feature>
<evidence type="ECO:0000313" key="8">
    <source>
        <dbReference type="Proteomes" id="UP000198862"/>
    </source>
</evidence>
<evidence type="ECO:0000256" key="5">
    <source>
        <dbReference type="ARBA" id="ARBA00023237"/>
    </source>
</evidence>
<evidence type="ECO:0000313" key="7">
    <source>
        <dbReference type="EMBL" id="SFB91519.1"/>
    </source>
</evidence>
<dbReference type="Proteomes" id="UP000198862">
    <property type="component" value="Unassembled WGS sequence"/>
</dbReference>
<sequence length="284" mass="32910">MFKHISKNITITLMCLIALFSTMTTNASNRLYADNELEPTQGFDWDWSFGASHFIQDSYLISTDSFEQGLELDLNLAISYNKFYLDLDNTQISGTFLLGYSLIDKYDWGLDIIGTNFQKGFSESGYNYDDDIKPDLAGISTREYDFNIGMRLSRRFKDTQVSFELLKDISGAHDSWLFNSFISRIQIWKNWEFRTAAGINIYSEKFTQYYYGISPEEERSFRAQYRPDNGFSALIEFHAEYPLSEHWVFMSGILSTWFSGAIGNSPIITQSYQHKAKVGVRYVF</sequence>
<name>A0A1I1EWG0_9GAMM</name>
<dbReference type="GO" id="GO:0009279">
    <property type="term" value="C:cell outer membrane"/>
    <property type="evidence" value="ECO:0007669"/>
    <property type="project" value="UniProtKB-SubCell"/>
</dbReference>
<evidence type="ECO:0000256" key="1">
    <source>
        <dbReference type="ARBA" id="ARBA00004442"/>
    </source>
</evidence>
<reference evidence="7 8" key="1">
    <citation type="submission" date="2016-10" db="EMBL/GenBank/DDBJ databases">
        <authorList>
            <person name="de Groot N.N."/>
        </authorList>
    </citation>
    <scope>NUCLEOTIDE SEQUENCE [LARGE SCALE GENOMIC DNA]</scope>
    <source>
        <strain evidence="7 8">DSM 6059</strain>
    </source>
</reference>
<gene>
    <name evidence="7" type="ORF">SAMN02745724_00479</name>
</gene>
<keyword evidence="3 6" id="KW-0732">Signal</keyword>
<evidence type="ECO:0000256" key="2">
    <source>
        <dbReference type="ARBA" id="ARBA00005722"/>
    </source>
</evidence>
<evidence type="ECO:0000256" key="6">
    <source>
        <dbReference type="SAM" id="SignalP"/>
    </source>
</evidence>
<protein>
    <submittedName>
        <fullName evidence="7">Outer membrane scaffolding protein for murein synthesis, MipA/OmpV family</fullName>
    </submittedName>
</protein>
<dbReference type="Pfam" id="PF06629">
    <property type="entry name" value="MipA"/>
    <property type="match status" value="1"/>
</dbReference>
<dbReference type="RefSeq" id="WP_091979535.1">
    <property type="nucleotide sequence ID" value="NZ_FOLO01000002.1"/>
</dbReference>
<dbReference type="AlphaFoldDB" id="A0A1I1EWG0"/>
<accession>A0A1I1EWG0</accession>
<evidence type="ECO:0000256" key="4">
    <source>
        <dbReference type="ARBA" id="ARBA00023136"/>
    </source>
</evidence>
<keyword evidence="8" id="KW-1185">Reference proteome</keyword>
<dbReference type="EMBL" id="FOLO01000002">
    <property type="protein sequence ID" value="SFB91519.1"/>
    <property type="molecule type" value="Genomic_DNA"/>
</dbReference>
<proteinExistence type="inferred from homology"/>
<comment type="similarity">
    <text evidence="2">Belongs to the MipA/OmpV family.</text>
</comment>